<proteinExistence type="predicted"/>
<dbReference type="SUPFAM" id="SSF52540">
    <property type="entry name" value="P-loop containing nucleoside triphosphate hydrolases"/>
    <property type="match status" value="1"/>
</dbReference>
<feature type="coiled-coil region" evidence="1">
    <location>
        <begin position="394"/>
        <end position="421"/>
    </location>
</feature>
<dbReference type="InterPro" id="IPR027417">
    <property type="entry name" value="P-loop_NTPase"/>
</dbReference>
<reference evidence="2" key="1">
    <citation type="submission" date="2020-01" db="EMBL/GenBank/DDBJ databases">
        <authorList>
            <person name="Meier V. D."/>
            <person name="Meier V D."/>
        </authorList>
    </citation>
    <scope>NUCLEOTIDE SEQUENCE</scope>
    <source>
        <strain evidence="2">HLG_WM_MAG_02</strain>
    </source>
</reference>
<feature type="coiled-coil region" evidence="1">
    <location>
        <begin position="455"/>
        <end position="506"/>
    </location>
</feature>
<dbReference type="EMBL" id="CACVAZ010000079">
    <property type="protein sequence ID" value="CAA6813260.1"/>
    <property type="molecule type" value="Genomic_DNA"/>
</dbReference>
<keyword evidence="1" id="KW-0175">Coiled coil</keyword>
<gene>
    <name evidence="2" type="ORF">HELGO_WM40122</name>
</gene>
<dbReference type="AlphaFoldDB" id="A0A6S6SXN5"/>
<organism evidence="2">
    <name type="scientific">uncultured Sulfurovum sp</name>
    <dbReference type="NCBI Taxonomy" id="269237"/>
    <lineage>
        <taxon>Bacteria</taxon>
        <taxon>Pseudomonadati</taxon>
        <taxon>Campylobacterota</taxon>
        <taxon>Epsilonproteobacteria</taxon>
        <taxon>Campylobacterales</taxon>
        <taxon>Sulfurovaceae</taxon>
        <taxon>Sulfurovum</taxon>
        <taxon>environmental samples</taxon>
    </lineage>
</organism>
<feature type="coiled-coil region" evidence="1">
    <location>
        <begin position="612"/>
        <end position="822"/>
    </location>
</feature>
<protein>
    <submittedName>
        <fullName evidence="2">Chromosome partition protein smc</fullName>
    </submittedName>
</protein>
<sequence length="1189" mass="140337">MILINSAEFDYAQIDLSKDMFFAGDNGTGKTSSIIALFYLFSGDNNSYKLGISADKKSFKEYYFPDERNSFIIYVFENFFIFMYKQNGEVFKRFSKKVFKIKEIVKETQGEQRLESFKNIQDYLKNAPLTYLAKSSEYRAIIYGQNPQYLDFKITSIKNYAVFIELFQQTFNVDKSIVDANSIKRAIQKSLNVEEKNIEFNYEKYMNEIKKFQESYLFFRKFEKESDKVLQSFNVQEELLSVEKKMENLHANMLYRKEVEVVLLEEKQNRLLRLKKLDSKLILQKGQKQKSLNRVRERFAKEIATLEKEISDIEKLKVKFEPKIHQIQQSLFAQLHFLEKEQEQKQQQLTLLESNILDALKSVDQEIRDLSFKQDNDLQQQKRVKLEQIKIQFSENLAQEKERLKGEIEHTEHRLESQTSNLKVQIEEQELILELEKSKANELHAHYREKLNLFRELQFKEKKSYQEQIEKEEDQERSSKKELKILNENRETLKRNKKQKQKLLAQNLWEERQYFNHIIKEKKNILFTVEGSFKAFLQQSGISWEKELYPFMDSALLSISTDVLSPKILNAEMPLGIELDMSKLKQIPTREESEESIRQAKVKKQHHFLFYKEEKNKIENQYNKNLRELERNAKELDINLKEIAQSIETYKQKITKISSIIIPQYEAKIKVEKEKELQVITQKIEALLGQIKSHKIQVSKLNQELKIFIKAQQTTLKIYQKNLNETEKKEEVKIETWLQNEREKINKEINNKKKNRETLSKSALTKELKETLLQLKEQIQKSYDAGYYLKEYADKKEFMDSLSRKKSRLIMSQQNRNNLENKLLQKQDAIIKSSNINQEALLTINKEITNIEESLGKIKTFNFDNIEAKESSLYLSALIEQNRDNNIKKKELRVNLKELLSRINSLKNNPFLDISFKLENFSFFNKLSEDFETLEKLSELKDFKEKKFEILKETSNEKYFNFIKSEIPSKLGSLSHSEDKFQEQVKKINKNLSTIDFSIVKNIKINPEIGNKRSVMALLNEMNGFVQNLTMTDTPESLFFDRPKTNQDLQKIATLLSEIKDTLKGGAITLLDTIDLSLEFVENGTKKANVTQIKNESSTGGTILLKMALAVSILGLYTQEKESTFFLILDEVSRLHSHNQDLLRSFANSRGFRIVFVTPEPVYAKPDEIKYYKFMRREDNRFEIIGLNI</sequence>
<name>A0A6S6SXN5_9BACT</name>
<evidence type="ECO:0000256" key="1">
    <source>
        <dbReference type="SAM" id="Coils"/>
    </source>
</evidence>
<evidence type="ECO:0000313" key="2">
    <source>
        <dbReference type="EMBL" id="CAA6813260.1"/>
    </source>
</evidence>
<feature type="coiled-coil region" evidence="1">
    <location>
        <begin position="289"/>
        <end position="355"/>
    </location>
</feature>
<accession>A0A6S6SXN5</accession>